<feature type="signal peptide" evidence="1">
    <location>
        <begin position="1"/>
        <end position="24"/>
    </location>
</feature>
<evidence type="ECO:0000313" key="2">
    <source>
        <dbReference type="EMBL" id="PCS05700.1"/>
    </source>
</evidence>
<feature type="chain" id="PRO_5012088482" evidence="1">
    <location>
        <begin position="25"/>
        <end position="120"/>
    </location>
</feature>
<dbReference type="AlphaFoldDB" id="A0A2A5RWX6"/>
<dbReference type="PROSITE" id="PS51257">
    <property type="entry name" value="PROKAR_LIPOPROTEIN"/>
    <property type="match status" value="1"/>
</dbReference>
<comment type="caution">
    <text evidence="2">The sequence shown here is derived from an EMBL/GenBank/DDBJ whole genome shotgun (WGS) entry which is preliminary data.</text>
</comment>
<keyword evidence="1" id="KW-0732">Signal</keyword>
<dbReference type="RefSeq" id="WP_068164319.1">
    <property type="nucleotide sequence ID" value="NZ_JXJX01000012.1"/>
</dbReference>
<evidence type="ECO:0000256" key="1">
    <source>
        <dbReference type="SAM" id="SignalP"/>
    </source>
</evidence>
<name>A0A2A5RWX6_9LACT</name>
<dbReference type="EMBL" id="JXJX01000012">
    <property type="protein sequence ID" value="PCS05700.1"/>
    <property type="molecule type" value="Genomic_DNA"/>
</dbReference>
<gene>
    <name evidence="2" type="ORF">RU87_GL000410</name>
</gene>
<evidence type="ECO:0000313" key="3">
    <source>
        <dbReference type="Proteomes" id="UP000242246"/>
    </source>
</evidence>
<keyword evidence="3" id="KW-1185">Reference proteome</keyword>
<reference evidence="2 3" key="1">
    <citation type="submission" date="2014-12" db="EMBL/GenBank/DDBJ databases">
        <title>Draft genome sequences of 10 type strains of Lactococcus.</title>
        <authorList>
            <person name="Sun Z."/>
            <person name="Zhong Z."/>
            <person name="Liu W."/>
            <person name="Zhang W."/>
            <person name="Zhang H."/>
        </authorList>
    </citation>
    <scope>NUCLEOTIDE SEQUENCE [LARGE SCALE GENOMIC DNA]</scope>
    <source>
        <strain evidence="2 3">DSM 20686</strain>
    </source>
</reference>
<accession>A0A2A5RWX6</accession>
<protein>
    <submittedName>
        <fullName evidence="2">Aldo/keto reductase</fullName>
    </submittedName>
</protein>
<dbReference type="Proteomes" id="UP000242246">
    <property type="component" value="Unassembled WGS sequence"/>
</dbReference>
<organism evidence="2 3">
    <name type="scientific">Pseudolactococcus plantarum</name>
    <dbReference type="NCBI Taxonomy" id="1365"/>
    <lineage>
        <taxon>Bacteria</taxon>
        <taxon>Bacillati</taxon>
        <taxon>Bacillota</taxon>
        <taxon>Bacilli</taxon>
        <taxon>Lactobacillales</taxon>
        <taxon>Streptococcaceae</taxon>
        <taxon>Pseudolactococcus</taxon>
    </lineage>
</organism>
<dbReference type="OrthoDB" id="2237500at2"/>
<proteinExistence type="predicted"/>
<dbReference type="STRING" id="1348632.GCA_001591745_01622"/>
<sequence>MKKTLYLSLAIIICITVLSGCGQAKSKTTWLQGKWYSKSWQVTYVFSQKNDNWQIKDGKGNVISKSATPSKDSNDKAITLVDQNGTKFIIKKIDKSTIKFLQTSKKGLMGTTAAVEFVKE</sequence>